<name>A0ABT3AYB2_9CYAN</name>
<accession>A0ABT3AYB2</accession>
<keyword evidence="2" id="KW-1185">Reference proteome</keyword>
<gene>
    <name evidence="1" type="ORF">OGM63_11450</name>
</gene>
<dbReference type="RefSeq" id="WP_263745667.1">
    <property type="nucleotide sequence ID" value="NZ_JAOWRF010000172.1"/>
</dbReference>
<comment type="caution">
    <text evidence="1">The sequence shown here is derived from an EMBL/GenBank/DDBJ whole genome shotgun (WGS) entry which is preliminary data.</text>
</comment>
<sequence>MLSVLTYSNISSDITFMLSQAWGVRDMVSAGVEVKINRLESIVEQIGEAVLATTETIERLAERVDTISVQVEEQGKQVQQQGYQILALCDAVQTLAESQDDTLQRLNHLTYTLDRLMTLIQGAPEG</sequence>
<proteinExistence type="predicted"/>
<reference evidence="1 2" key="1">
    <citation type="submission" date="2022-10" db="EMBL/GenBank/DDBJ databases">
        <title>Identification of biosynthetic pathway for the production of the potent trypsin inhibitor radiosumin.</title>
        <authorList>
            <person name="Fewer D.P."/>
            <person name="Delbaje E."/>
            <person name="Ouyang X."/>
            <person name="Agostino P.D."/>
            <person name="Wahlsten M."/>
            <person name="Jokela J."/>
            <person name="Permi P."/>
            <person name="Haapaniemi E."/>
            <person name="Koistinen H."/>
        </authorList>
    </citation>
    <scope>NUCLEOTIDE SEQUENCE [LARGE SCALE GENOMIC DNA]</scope>
    <source>
        <strain evidence="1 2">NIES-515</strain>
    </source>
</reference>
<dbReference type="EMBL" id="JAOWRF010000172">
    <property type="protein sequence ID" value="MCV3214118.1"/>
    <property type="molecule type" value="Genomic_DNA"/>
</dbReference>
<dbReference type="SUPFAM" id="SSF58104">
    <property type="entry name" value="Methyl-accepting chemotaxis protein (MCP) signaling domain"/>
    <property type="match status" value="1"/>
</dbReference>
<dbReference type="Proteomes" id="UP001526143">
    <property type="component" value="Unassembled WGS sequence"/>
</dbReference>
<evidence type="ECO:0000313" key="2">
    <source>
        <dbReference type="Proteomes" id="UP001526143"/>
    </source>
</evidence>
<protein>
    <submittedName>
        <fullName evidence="1">Uncharacterized protein</fullName>
    </submittedName>
</protein>
<organism evidence="1 2">
    <name type="scientific">Plectonema radiosum NIES-515</name>
    <dbReference type="NCBI Taxonomy" id="2986073"/>
    <lineage>
        <taxon>Bacteria</taxon>
        <taxon>Bacillati</taxon>
        <taxon>Cyanobacteriota</taxon>
        <taxon>Cyanophyceae</taxon>
        <taxon>Oscillatoriophycideae</taxon>
        <taxon>Oscillatoriales</taxon>
        <taxon>Microcoleaceae</taxon>
        <taxon>Plectonema</taxon>
    </lineage>
</organism>
<evidence type="ECO:0000313" key="1">
    <source>
        <dbReference type="EMBL" id="MCV3214118.1"/>
    </source>
</evidence>